<accession>A0AAV4BD48</accession>
<evidence type="ECO:0000313" key="2">
    <source>
        <dbReference type="Proteomes" id="UP000735302"/>
    </source>
</evidence>
<gene>
    <name evidence="1" type="ORF">PoB_004360800</name>
</gene>
<organism evidence="1 2">
    <name type="scientific">Plakobranchus ocellatus</name>
    <dbReference type="NCBI Taxonomy" id="259542"/>
    <lineage>
        <taxon>Eukaryota</taxon>
        <taxon>Metazoa</taxon>
        <taxon>Spiralia</taxon>
        <taxon>Lophotrochozoa</taxon>
        <taxon>Mollusca</taxon>
        <taxon>Gastropoda</taxon>
        <taxon>Heterobranchia</taxon>
        <taxon>Euthyneura</taxon>
        <taxon>Panpulmonata</taxon>
        <taxon>Sacoglossa</taxon>
        <taxon>Placobranchoidea</taxon>
        <taxon>Plakobranchidae</taxon>
        <taxon>Plakobranchus</taxon>
    </lineage>
</organism>
<comment type="caution">
    <text evidence="1">The sequence shown here is derived from an EMBL/GenBank/DDBJ whole genome shotgun (WGS) entry which is preliminary data.</text>
</comment>
<name>A0AAV4BD48_9GAST</name>
<dbReference type="AlphaFoldDB" id="A0AAV4BD48"/>
<sequence>MPVDQPVSYKTKSAADCPAQSLLRMMGGLSSVLNRLRRGRAHSALSLDSNLSGAAKGSGNWVCQKLPPFMVKTNDLTSTDTDFSKLTVPANLHLDKRQLFRLIKSWKVMRRQQNIKKAGVEMFVT</sequence>
<dbReference type="Proteomes" id="UP000735302">
    <property type="component" value="Unassembled WGS sequence"/>
</dbReference>
<protein>
    <submittedName>
        <fullName evidence="1">Uncharacterized protein</fullName>
    </submittedName>
</protein>
<dbReference type="EMBL" id="BLXT01004727">
    <property type="protein sequence ID" value="GFO17103.1"/>
    <property type="molecule type" value="Genomic_DNA"/>
</dbReference>
<evidence type="ECO:0000313" key="1">
    <source>
        <dbReference type="EMBL" id="GFO17103.1"/>
    </source>
</evidence>
<proteinExistence type="predicted"/>
<reference evidence="1 2" key="1">
    <citation type="journal article" date="2021" name="Elife">
        <title>Chloroplast acquisition without the gene transfer in kleptoplastic sea slugs, Plakobranchus ocellatus.</title>
        <authorList>
            <person name="Maeda T."/>
            <person name="Takahashi S."/>
            <person name="Yoshida T."/>
            <person name="Shimamura S."/>
            <person name="Takaki Y."/>
            <person name="Nagai Y."/>
            <person name="Toyoda A."/>
            <person name="Suzuki Y."/>
            <person name="Arimoto A."/>
            <person name="Ishii H."/>
            <person name="Satoh N."/>
            <person name="Nishiyama T."/>
            <person name="Hasebe M."/>
            <person name="Maruyama T."/>
            <person name="Minagawa J."/>
            <person name="Obokata J."/>
            <person name="Shigenobu S."/>
        </authorList>
    </citation>
    <scope>NUCLEOTIDE SEQUENCE [LARGE SCALE GENOMIC DNA]</scope>
</reference>
<keyword evidence="2" id="KW-1185">Reference proteome</keyword>